<dbReference type="EMBL" id="AJDQ01000008">
    <property type="protein sequence ID" value="EOI55321.1"/>
    <property type="molecule type" value="Genomic_DNA"/>
</dbReference>
<dbReference type="PRINTS" id="PR00413">
    <property type="entry name" value="HADHALOGNASE"/>
</dbReference>
<organism evidence="5 7">
    <name type="scientific">Enterococcus gilvus ATCC BAA-350</name>
    <dbReference type="NCBI Taxonomy" id="1158614"/>
    <lineage>
        <taxon>Bacteria</taxon>
        <taxon>Bacillati</taxon>
        <taxon>Bacillota</taxon>
        <taxon>Bacilli</taxon>
        <taxon>Lactobacillales</taxon>
        <taxon>Enterococcaceae</taxon>
        <taxon>Enterococcus</taxon>
    </lineage>
</organism>
<dbReference type="Gene3D" id="1.20.120.710">
    <property type="entry name" value="Haloacid dehalogenase hydrolase-like domain"/>
    <property type="match status" value="1"/>
</dbReference>
<dbReference type="SFLD" id="SFLDG01129">
    <property type="entry name" value="C1.5:_HAD__Beta-PGM__Phosphata"/>
    <property type="match status" value="1"/>
</dbReference>
<keyword evidence="8" id="KW-1185">Reference proteome</keyword>
<name>R2VCH1_9ENTE</name>
<dbReference type="SFLD" id="SFLDS00003">
    <property type="entry name" value="Haloacid_Dehalogenase"/>
    <property type="match status" value="1"/>
</dbReference>
<dbReference type="InterPro" id="IPR036412">
    <property type="entry name" value="HAD-like_sf"/>
</dbReference>
<gene>
    <name evidence="6" type="ORF">I592_01438</name>
    <name evidence="5" type="ORF">UKC_02528</name>
</gene>
<dbReference type="Proteomes" id="UP000014160">
    <property type="component" value="Unassembled WGS sequence"/>
</dbReference>
<dbReference type="OrthoDB" id="25198at2"/>
<evidence type="ECO:0000256" key="4">
    <source>
        <dbReference type="ARBA" id="ARBA00022842"/>
    </source>
</evidence>
<dbReference type="Proteomes" id="UP000013750">
    <property type="component" value="Unassembled WGS sequence"/>
</dbReference>
<dbReference type="InterPro" id="IPR006439">
    <property type="entry name" value="HAD-SF_hydro_IA"/>
</dbReference>
<evidence type="ECO:0000256" key="3">
    <source>
        <dbReference type="ARBA" id="ARBA00022801"/>
    </source>
</evidence>
<dbReference type="PANTHER" id="PTHR46470:SF2">
    <property type="entry name" value="GLYCERALDEHYDE 3-PHOSPHATE PHOSPHATASE"/>
    <property type="match status" value="1"/>
</dbReference>
<dbReference type="HOGENOM" id="CLU_045011_8_1_9"/>
<evidence type="ECO:0000313" key="5">
    <source>
        <dbReference type="EMBL" id="EOI55321.1"/>
    </source>
</evidence>
<dbReference type="AlphaFoldDB" id="R2VCH1"/>
<keyword evidence="4" id="KW-0460">Magnesium</keyword>
<dbReference type="InterPro" id="IPR051400">
    <property type="entry name" value="HAD-like_hydrolase"/>
</dbReference>
<dbReference type="PATRIC" id="fig|1158614.3.peg.2521"/>
<sequence>MKGVSNLIETVVFDIDDTIYDQQEPFRKAVQKLFPLVTEEDMLPLYTRFRVHSDANFNKVITQEWTLEYMRSHRISQSLKDLDYPHITDDEALHFQEVYEAELDAITMHREVEKTLDFLKRKKVPVSIITNGPTDHQYKKILQLGLLNWVNEENIIISQATGYEKPDVEIFDLGKKQFSLNPENSLYVGDNFNNDVIGSKRAGWQSLWLNHRNRQLPKGTTQIQDIELKSFDQLLPTFKTIFAS</sequence>
<evidence type="ECO:0000313" key="6">
    <source>
        <dbReference type="EMBL" id="EOW82136.1"/>
    </source>
</evidence>
<comment type="cofactor">
    <cofactor evidence="1">
        <name>Mg(2+)</name>
        <dbReference type="ChEBI" id="CHEBI:18420"/>
    </cofactor>
</comment>
<protein>
    <submittedName>
        <fullName evidence="5">HAD hydrolase, family IA</fullName>
    </submittedName>
    <submittedName>
        <fullName evidence="6">HAD superfamily hydrolase</fullName>
    </submittedName>
</protein>
<evidence type="ECO:0000256" key="1">
    <source>
        <dbReference type="ARBA" id="ARBA00001946"/>
    </source>
</evidence>
<keyword evidence="2" id="KW-0479">Metal-binding</keyword>
<dbReference type="Gene3D" id="3.40.50.1000">
    <property type="entry name" value="HAD superfamily/HAD-like"/>
    <property type="match status" value="1"/>
</dbReference>
<dbReference type="eggNOG" id="COG1011">
    <property type="taxonomic scope" value="Bacteria"/>
</dbReference>
<reference evidence="6 8" key="2">
    <citation type="submission" date="2013-03" db="EMBL/GenBank/DDBJ databases">
        <title>The Genome Sequence of Enterococcus gilvus ATCC BAA-350 (PacBio/Illumina hybrid assembly).</title>
        <authorList>
            <consortium name="The Broad Institute Genomics Platform"/>
            <consortium name="The Broad Institute Genome Sequencing Center for Infectious Disease"/>
            <person name="Earl A."/>
            <person name="Russ C."/>
            <person name="Gilmore M."/>
            <person name="Surin D."/>
            <person name="Walker B."/>
            <person name="Young S."/>
            <person name="Zeng Q."/>
            <person name="Gargeya S."/>
            <person name="Fitzgerald M."/>
            <person name="Haas B."/>
            <person name="Abouelleil A."/>
            <person name="Allen A.W."/>
            <person name="Alvarado L."/>
            <person name="Arachchi H.M."/>
            <person name="Berlin A.M."/>
            <person name="Chapman S.B."/>
            <person name="Gainer-Dewar J."/>
            <person name="Goldberg J."/>
            <person name="Griggs A."/>
            <person name="Gujja S."/>
            <person name="Hansen M."/>
            <person name="Howarth C."/>
            <person name="Imamovic A."/>
            <person name="Ireland A."/>
            <person name="Larimer J."/>
            <person name="McCowan C."/>
            <person name="Murphy C."/>
            <person name="Pearson M."/>
            <person name="Poon T.W."/>
            <person name="Priest M."/>
            <person name="Roberts A."/>
            <person name="Saif S."/>
            <person name="Shea T."/>
            <person name="Sisk P."/>
            <person name="Sykes S."/>
            <person name="Wortman J."/>
            <person name="Nusbaum C."/>
            <person name="Birren B."/>
        </authorList>
    </citation>
    <scope>NUCLEOTIDE SEQUENCE [LARGE SCALE GENOMIC DNA]</scope>
    <source>
        <strain evidence="6 8">ATCC BAA-350</strain>
    </source>
</reference>
<accession>R2VCH1</accession>
<dbReference type="GO" id="GO:0046872">
    <property type="term" value="F:metal ion binding"/>
    <property type="evidence" value="ECO:0007669"/>
    <property type="project" value="UniProtKB-KW"/>
</dbReference>
<reference evidence="5 7" key="1">
    <citation type="submission" date="2013-02" db="EMBL/GenBank/DDBJ databases">
        <title>The Genome Sequence of Enterococcus gilvus ATCC BAA-350.</title>
        <authorList>
            <consortium name="The Broad Institute Genome Sequencing Platform"/>
            <consortium name="The Broad Institute Genome Sequencing Center for Infectious Disease"/>
            <person name="Earl A.M."/>
            <person name="Gilmore M.S."/>
            <person name="Lebreton F."/>
            <person name="Walker B."/>
            <person name="Young S.K."/>
            <person name="Zeng Q."/>
            <person name="Gargeya S."/>
            <person name="Fitzgerald M."/>
            <person name="Haas B."/>
            <person name="Abouelleil A."/>
            <person name="Alvarado L."/>
            <person name="Arachchi H.M."/>
            <person name="Berlin A.M."/>
            <person name="Chapman S.B."/>
            <person name="Dewar J."/>
            <person name="Goldberg J."/>
            <person name="Griggs A."/>
            <person name="Gujja S."/>
            <person name="Hansen M."/>
            <person name="Howarth C."/>
            <person name="Imamovic A."/>
            <person name="Larimer J."/>
            <person name="McCowan C."/>
            <person name="Murphy C."/>
            <person name="Neiman D."/>
            <person name="Pearson M."/>
            <person name="Priest M."/>
            <person name="Roberts A."/>
            <person name="Saif S."/>
            <person name="Shea T."/>
            <person name="Sisk P."/>
            <person name="Sykes S."/>
            <person name="Wortman J."/>
            <person name="Nusbaum C."/>
            <person name="Birren B."/>
        </authorList>
    </citation>
    <scope>NUCLEOTIDE SEQUENCE [LARGE SCALE GENOMIC DNA]</scope>
    <source>
        <strain evidence="5 7">ATCC BAA-350</strain>
    </source>
</reference>
<evidence type="ECO:0000313" key="8">
    <source>
        <dbReference type="Proteomes" id="UP000014160"/>
    </source>
</evidence>
<evidence type="ECO:0000313" key="7">
    <source>
        <dbReference type="Proteomes" id="UP000013750"/>
    </source>
</evidence>
<dbReference type="PANTHER" id="PTHR46470">
    <property type="entry name" value="N-ACYLNEURAMINATE-9-PHOSPHATASE"/>
    <property type="match status" value="1"/>
</dbReference>
<evidence type="ECO:0000256" key="2">
    <source>
        <dbReference type="ARBA" id="ARBA00022723"/>
    </source>
</evidence>
<dbReference type="RefSeq" id="WP_010780902.1">
    <property type="nucleotide sequence ID" value="NZ_ASWH01000001.1"/>
</dbReference>
<keyword evidence="3 5" id="KW-0378">Hydrolase</keyword>
<dbReference type="InterPro" id="IPR023214">
    <property type="entry name" value="HAD_sf"/>
</dbReference>
<dbReference type="Pfam" id="PF00702">
    <property type="entry name" value="Hydrolase"/>
    <property type="match status" value="1"/>
</dbReference>
<dbReference type="EMBL" id="ASWH01000001">
    <property type="protein sequence ID" value="EOW82136.1"/>
    <property type="molecule type" value="Genomic_DNA"/>
</dbReference>
<proteinExistence type="predicted"/>
<dbReference type="NCBIfam" id="TIGR01549">
    <property type="entry name" value="HAD-SF-IA-v1"/>
    <property type="match status" value="1"/>
</dbReference>
<comment type="caution">
    <text evidence="5">The sequence shown here is derived from an EMBL/GenBank/DDBJ whole genome shotgun (WGS) entry which is preliminary data.</text>
</comment>
<dbReference type="SUPFAM" id="SSF56784">
    <property type="entry name" value="HAD-like"/>
    <property type="match status" value="1"/>
</dbReference>
<dbReference type="GO" id="GO:0016791">
    <property type="term" value="F:phosphatase activity"/>
    <property type="evidence" value="ECO:0007669"/>
    <property type="project" value="TreeGrafter"/>
</dbReference>
<dbReference type="GO" id="GO:0044281">
    <property type="term" value="P:small molecule metabolic process"/>
    <property type="evidence" value="ECO:0007669"/>
    <property type="project" value="UniProtKB-ARBA"/>
</dbReference>